<protein>
    <submittedName>
        <fullName evidence="1">Uncharacterized protein</fullName>
    </submittedName>
</protein>
<accession>A0A090TA74</accession>
<reference evidence="1 2" key="2">
    <citation type="submission" date="2014-09" db="EMBL/GenBank/DDBJ databases">
        <authorList>
            <consortium name="NBRP consortium"/>
            <person name="Sawabe T."/>
            <person name="Meirelles P."/>
            <person name="Nakanishi M."/>
            <person name="Sayaka M."/>
            <person name="Hattori M."/>
            <person name="Ohkuma M."/>
        </authorList>
    </citation>
    <scope>NUCLEOTIDE SEQUENCE [LARGE SCALE GENOMIC DNA]</scope>
    <source>
        <strain evidence="1 2">JCM 19240</strain>
    </source>
</reference>
<comment type="caution">
    <text evidence="1">The sequence shown here is derived from an EMBL/GenBank/DDBJ whole genome shotgun (WGS) entry which is preliminary data.</text>
</comment>
<name>A0A090TA74_9VIBR</name>
<dbReference type="EMBL" id="BBMT01000012">
    <property type="protein sequence ID" value="GAL36831.1"/>
    <property type="molecule type" value="Genomic_DNA"/>
</dbReference>
<sequence>MAIFNSQAWWLDDLTNGGSYSELNNAYRIVTASDINDAGVISATAIKCASGYDSTDHFSTCGGGTEAEAVVAVKLVPIQGATSSDIESRSENTATVSREGGSMTLLSLFFLLTFRIMRDWWGHLVDNIQTLTA</sequence>
<reference evidence="1 2" key="1">
    <citation type="submission" date="2014-09" db="EMBL/GenBank/DDBJ databases">
        <title>Vibrio maritimus JCM 19240. (C210) whole genome shotgun sequence.</title>
        <authorList>
            <person name="Sawabe T."/>
            <person name="Meirelles P."/>
            <person name="Nakanishi M."/>
            <person name="Sayaka M."/>
            <person name="Hattori M."/>
            <person name="Ohkuma M."/>
        </authorList>
    </citation>
    <scope>NUCLEOTIDE SEQUENCE [LARGE SCALE GENOMIC DNA]</scope>
    <source>
        <strain evidence="1 2">JCM 19240</strain>
    </source>
</reference>
<gene>
    <name evidence="1" type="ORF">JCM19240_2900</name>
</gene>
<dbReference type="InterPro" id="IPR022562">
    <property type="entry name" value="DUF3466"/>
</dbReference>
<proteinExistence type="predicted"/>
<organism evidence="1 2">
    <name type="scientific">Vibrio maritimus</name>
    <dbReference type="NCBI Taxonomy" id="990268"/>
    <lineage>
        <taxon>Bacteria</taxon>
        <taxon>Pseudomonadati</taxon>
        <taxon>Pseudomonadota</taxon>
        <taxon>Gammaproteobacteria</taxon>
        <taxon>Vibrionales</taxon>
        <taxon>Vibrionaceae</taxon>
        <taxon>Vibrio</taxon>
    </lineage>
</organism>
<evidence type="ECO:0000313" key="2">
    <source>
        <dbReference type="Proteomes" id="UP000029224"/>
    </source>
</evidence>
<keyword evidence="2" id="KW-1185">Reference proteome</keyword>
<dbReference type="AlphaFoldDB" id="A0A090TA74"/>
<evidence type="ECO:0000313" key="1">
    <source>
        <dbReference type="EMBL" id="GAL36831.1"/>
    </source>
</evidence>
<dbReference type="Pfam" id="PF11949">
    <property type="entry name" value="DUF3466"/>
    <property type="match status" value="1"/>
</dbReference>
<dbReference type="Proteomes" id="UP000029224">
    <property type="component" value="Unassembled WGS sequence"/>
</dbReference>